<dbReference type="Pfam" id="PF08240">
    <property type="entry name" value="ADH_N"/>
    <property type="match status" value="1"/>
</dbReference>
<proteinExistence type="inferred from homology"/>
<dbReference type="InterPro" id="IPR011032">
    <property type="entry name" value="GroES-like_sf"/>
</dbReference>
<dbReference type="SUPFAM" id="SSF51735">
    <property type="entry name" value="NAD(P)-binding Rossmann-fold domains"/>
    <property type="match status" value="1"/>
</dbReference>
<dbReference type="InterPro" id="IPR036291">
    <property type="entry name" value="NAD(P)-bd_dom_sf"/>
</dbReference>
<dbReference type="PANTHER" id="PTHR43880">
    <property type="entry name" value="ALCOHOL DEHYDROGENASE"/>
    <property type="match status" value="1"/>
</dbReference>
<dbReference type="Proteomes" id="UP000224006">
    <property type="component" value="Unassembled WGS sequence"/>
</dbReference>
<keyword evidence="4 11" id="KW-0862">Zinc</keyword>
<dbReference type="GO" id="GO:0046294">
    <property type="term" value="P:formaldehyde catabolic process"/>
    <property type="evidence" value="ECO:0007669"/>
    <property type="project" value="InterPro"/>
</dbReference>
<dbReference type="GO" id="GO:0008270">
    <property type="term" value="F:zinc ion binding"/>
    <property type="evidence" value="ECO:0007669"/>
    <property type="project" value="InterPro"/>
</dbReference>
<dbReference type="InterPro" id="IPR013154">
    <property type="entry name" value="ADH-like_N"/>
</dbReference>
<dbReference type="GO" id="GO:0051903">
    <property type="term" value="F:S-(hydroxymethyl)glutathione dehydrogenase [NAD(P)+] activity"/>
    <property type="evidence" value="ECO:0007669"/>
    <property type="project" value="UniProtKB-EC"/>
</dbReference>
<evidence type="ECO:0000313" key="15">
    <source>
        <dbReference type="Proteomes" id="UP000224006"/>
    </source>
</evidence>
<name>A0A2A9MDX7_BESBE</name>
<evidence type="ECO:0000259" key="12">
    <source>
        <dbReference type="Pfam" id="PF00107"/>
    </source>
</evidence>
<dbReference type="FunFam" id="3.40.50.720:FF:000003">
    <property type="entry name" value="S-(hydroxymethyl)glutathione dehydrogenase"/>
    <property type="match status" value="1"/>
</dbReference>
<comment type="catalytic activity">
    <reaction evidence="7">
        <text>S-(hydroxymethyl)glutathione + NADP(+) = S-formylglutathione + NADPH + H(+)</text>
        <dbReference type="Rhea" id="RHEA:19981"/>
        <dbReference type="ChEBI" id="CHEBI:15378"/>
        <dbReference type="ChEBI" id="CHEBI:57688"/>
        <dbReference type="ChEBI" id="CHEBI:57783"/>
        <dbReference type="ChEBI" id="CHEBI:58349"/>
        <dbReference type="ChEBI" id="CHEBI:58758"/>
        <dbReference type="EC" id="1.1.1.284"/>
    </reaction>
</comment>
<evidence type="ECO:0000256" key="1">
    <source>
        <dbReference type="ARBA" id="ARBA00001947"/>
    </source>
</evidence>
<evidence type="ECO:0000259" key="13">
    <source>
        <dbReference type="Pfam" id="PF08240"/>
    </source>
</evidence>
<feature type="domain" description="Alcohol dehydrogenase-like N-terminal" evidence="13">
    <location>
        <begin position="40"/>
        <end position="177"/>
    </location>
</feature>
<dbReference type="STRING" id="94643.A0A2A9MDX7"/>
<dbReference type="GeneID" id="40312234"/>
<dbReference type="EMBL" id="NWUJ01000007">
    <property type="protein sequence ID" value="PFH34156.1"/>
    <property type="molecule type" value="Genomic_DNA"/>
</dbReference>
<comment type="catalytic activity">
    <reaction evidence="8">
        <text>S-(hydroxymethyl)glutathione + NAD(+) = S-formylglutathione + NADH + H(+)</text>
        <dbReference type="Rhea" id="RHEA:19985"/>
        <dbReference type="ChEBI" id="CHEBI:15378"/>
        <dbReference type="ChEBI" id="CHEBI:57540"/>
        <dbReference type="ChEBI" id="CHEBI:57688"/>
        <dbReference type="ChEBI" id="CHEBI:57945"/>
        <dbReference type="ChEBI" id="CHEBI:58758"/>
        <dbReference type="EC" id="1.1.1.284"/>
    </reaction>
</comment>
<comment type="catalytic activity">
    <reaction evidence="9">
        <text>a secondary alcohol + NAD(+) = a ketone + NADH + H(+)</text>
        <dbReference type="Rhea" id="RHEA:10740"/>
        <dbReference type="ChEBI" id="CHEBI:15378"/>
        <dbReference type="ChEBI" id="CHEBI:17087"/>
        <dbReference type="ChEBI" id="CHEBI:35681"/>
        <dbReference type="ChEBI" id="CHEBI:57540"/>
        <dbReference type="ChEBI" id="CHEBI:57945"/>
        <dbReference type="EC" id="1.1.1.1"/>
    </reaction>
</comment>
<evidence type="ECO:0000256" key="5">
    <source>
        <dbReference type="ARBA" id="ARBA00023002"/>
    </source>
</evidence>
<dbReference type="CDD" id="cd08300">
    <property type="entry name" value="alcohol_DH_class_III"/>
    <property type="match status" value="1"/>
</dbReference>
<evidence type="ECO:0000256" key="9">
    <source>
        <dbReference type="ARBA" id="ARBA00049164"/>
    </source>
</evidence>
<dbReference type="InterPro" id="IPR013149">
    <property type="entry name" value="ADH-like_C"/>
</dbReference>
<reference evidence="14 15" key="1">
    <citation type="submission" date="2017-09" db="EMBL/GenBank/DDBJ databases">
        <title>Genome sequencing of Besnoitia besnoiti strain Bb-Ger1.</title>
        <authorList>
            <person name="Schares G."/>
            <person name="Venepally P."/>
            <person name="Lorenzi H.A."/>
        </authorList>
    </citation>
    <scope>NUCLEOTIDE SEQUENCE [LARGE SCALE GENOMIC DNA]</scope>
    <source>
        <strain evidence="14 15">Bb-Ger1</strain>
    </source>
</reference>
<dbReference type="SUPFAM" id="SSF50129">
    <property type="entry name" value="GroES-like"/>
    <property type="match status" value="2"/>
</dbReference>
<dbReference type="RefSeq" id="XP_029218165.1">
    <property type="nucleotide sequence ID" value="XM_029365681.1"/>
</dbReference>
<evidence type="ECO:0000313" key="14">
    <source>
        <dbReference type="EMBL" id="PFH34156.1"/>
    </source>
</evidence>
<accession>A0A2A9MDX7</accession>
<keyword evidence="15" id="KW-1185">Reference proteome</keyword>
<organism evidence="14 15">
    <name type="scientific">Besnoitia besnoiti</name>
    <name type="common">Apicomplexan protozoan</name>
    <dbReference type="NCBI Taxonomy" id="94643"/>
    <lineage>
        <taxon>Eukaryota</taxon>
        <taxon>Sar</taxon>
        <taxon>Alveolata</taxon>
        <taxon>Apicomplexa</taxon>
        <taxon>Conoidasida</taxon>
        <taxon>Coccidia</taxon>
        <taxon>Eucoccidiorida</taxon>
        <taxon>Eimeriorina</taxon>
        <taxon>Sarcocystidae</taxon>
        <taxon>Besnoitia</taxon>
    </lineage>
</organism>
<dbReference type="PROSITE" id="PS00059">
    <property type="entry name" value="ADH_ZINC"/>
    <property type="match status" value="1"/>
</dbReference>
<keyword evidence="5" id="KW-0560">Oxidoreductase</keyword>
<gene>
    <name evidence="14" type="ORF">BESB_073080</name>
</gene>
<keyword evidence="3 11" id="KW-0479">Metal-binding</keyword>
<dbReference type="VEuPathDB" id="ToxoDB:BESB_073080"/>
<evidence type="ECO:0000256" key="7">
    <source>
        <dbReference type="ARBA" id="ARBA00047793"/>
    </source>
</evidence>
<dbReference type="Gene3D" id="3.40.50.720">
    <property type="entry name" value="NAD(P)-binding Rossmann-like Domain"/>
    <property type="match status" value="1"/>
</dbReference>
<comment type="caution">
    <text evidence="14">The sequence shown here is derived from an EMBL/GenBank/DDBJ whole genome shotgun (WGS) entry which is preliminary data.</text>
</comment>
<dbReference type="Gene3D" id="3.90.180.10">
    <property type="entry name" value="Medium-chain alcohol dehydrogenases, catalytic domain"/>
    <property type="match status" value="1"/>
</dbReference>
<dbReference type="InterPro" id="IPR002328">
    <property type="entry name" value="ADH_Zn_CS"/>
</dbReference>
<dbReference type="KEGG" id="bbes:BESB_073080"/>
<protein>
    <submittedName>
        <fullName evidence="14">Zn-containing alcohol dehydrogenase</fullName>
    </submittedName>
</protein>
<comment type="cofactor">
    <cofactor evidence="1 11">
        <name>Zn(2+)</name>
        <dbReference type="ChEBI" id="CHEBI:29105"/>
    </cofactor>
</comment>
<dbReference type="InterPro" id="IPR014183">
    <property type="entry name" value="ADH_3"/>
</dbReference>
<evidence type="ECO:0000256" key="8">
    <source>
        <dbReference type="ARBA" id="ARBA00048110"/>
    </source>
</evidence>
<evidence type="ECO:0000256" key="4">
    <source>
        <dbReference type="ARBA" id="ARBA00022833"/>
    </source>
</evidence>
<evidence type="ECO:0000256" key="3">
    <source>
        <dbReference type="ARBA" id="ARBA00022723"/>
    </source>
</evidence>
<comment type="similarity">
    <text evidence="2">Belongs to the zinc-containing alcohol dehydrogenase family. Class-III subfamily.</text>
</comment>
<dbReference type="OrthoDB" id="417550at2759"/>
<evidence type="ECO:0000256" key="6">
    <source>
        <dbReference type="ARBA" id="ARBA00023027"/>
    </source>
</evidence>
<feature type="domain" description="Alcohol dehydrogenase-like C-terminal" evidence="12">
    <location>
        <begin position="224"/>
        <end position="354"/>
    </location>
</feature>
<evidence type="ECO:0000256" key="10">
    <source>
        <dbReference type="ARBA" id="ARBA00049243"/>
    </source>
</evidence>
<dbReference type="Pfam" id="PF00107">
    <property type="entry name" value="ADH_zinc_N"/>
    <property type="match status" value="1"/>
</dbReference>
<dbReference type="AlphaFoldDB" id="A0A2A9MDX7"/>
<comment type="catalytic activity">
    <reaction evidence="10">
        <text>a primary alcohol + NAD(+) = an aldehyde + NADH + H(+)</text>
        <dbReference type="Rhea" id="RHEA:10736"/>
        <dbReference type="ChEBI" id="CHEBI:15378"/>
        <dbReference type="ChEBI" id="CHEBI:15734"/>
        <dbReference type="ChEBI" id="CHEBI:17478"/>
        <dbReference type="ChEBI" id="CHEBI:57540"/>
        <dbReference type="ChEBI" id="CHEBI:57945"/>
        <dbReference type="EC" id="1.1.1.1"/>
    </reaction>
</comment>
<sequence>MTTEGQAQNGRQPLTCKAAVCFGPGEPLQLTDVVVDPPKEGEVRIKILYSALCHTDEFTRSGADSEGRFPCILGHEATGVVESVGEGVTTCEVGDLVIPCYQAQCLEGDLKGRKCPMCVGYEKHKTNLCGKIRAFTGQGVMAADGKPRFTLKSDGSPIYHFMGTSTFSEYTVCHQESVAVIAPDAAPEKVCLLGCGVATGLGAVWNSANVEPGSTVAVFGLGCVGLACIEGAKHRGAKEIIAIDLNAQKFELARQFGATKCVNPADHGDRPIQDVIIELTDGGVDYSFECIGNVKVMRAALECAHKGWGVSTVVGVASGEISTRPFQLVTGRTWKGSAFGGWQSRAEVPKLVQMYLNNEIKLDEYISHRMQLSDINEAIRLLHAGDGIRTVMKIASE</sequence>
<dbReference type="GO" id="GO:0004022">
    <property type="term" value="F:alcohol dehydrogenase (NAD+) activity"/>
    <property type="evidence" value="ECO:0007669"/>
    <property type="project" value="UniProtKB-EC"/>
</dbReference>
<dbReference type="GO" id="GO:0005829">
    <property type="term" value="C:cytosol"/>
    <property type="evidence" value="ECO:0007669"/>
    <property type="project" value="TreeGrafter"/>
</dbReference>
<evidence type="ECO:0000256" key="2">
    <source>
        <dbReference type="ARBA" id="ARBA00010902"/>
    </source>
</evidence>
<dbReference type="PANTHER" id="PTHR43880:SF12">
    <property type="entry name" value="ALCOHOL DEHYDROGENASE CLASS-3"/>
    <property type="match status" value="1"/>
</dbReference>
<evidence type="ECO:0000256" key="11">
    <source>
        <dbReference type="RuleBase" id="RU361277"/>
    </source>
</evidence>
<keyword evidence="6" id="KW-0520">NAD</keyword>